<proteinExistence type="predicted"/>
<dbReference type="AlphaFoldDB" id="A0A3E2HG34"/>
<sequence>MYRLRLTKAGQPELNSETPQTPQKVQLTLDETWITTPENVHDLTVTIRRIQATIQVDRLIRTFLRKVQKAMGRSNASKAKAIHDYKSLKTKLDSMRSTKGRTKVQFNPNSTFASIKDIIKAQQEEEAKQALYKSNNPESGLELSANTVEEPGMDSFLINFQI</sequence>
<protein>
    <submittedName>
        <fullName evidence="2">Uncharacterized protein</fullName>
    </submittedName>
</protein>
<evidence type="ECO:0000313" key="2">
    <source>
        <dbReference type="EMBL" id="RFU32112.1"/>
    </source>
</evidence>
<feature type="non-terminal residue" evidence="2">
    <location>
        <position position="162"/>
    </location>
</feature>
<feature type="non-terminal residue" evidence="2">
    <location>
        <position position="1"/>
    </location>
</feature>
<accession>A0A3E2HG34</accession>
<dbReference type="EMBL" id="NCSJ02000061">
    <property type="protein sequence ID" value="RFU32112.1"/>
    <property type="molecule type" value="Genomic_DNA"/>
</dbReference>
<dbReference type="Proteomes" id="UP000258309">
    <property type="component" value="Unassembled WGS sequence"/>
</dbReference>
<organism evidence="2 3">
    <name type="scientific">Scytalidium lignicola</name>
    <name type="common">Hyphomycete</name>
    <dbReference type="NCBI Taxonomy" id="5539"/>
    <lineage>
        <taxon>Eukaryota</taxon>
        <taxon>Fungi</taxon>
        <taxon>Dikarya</taxon>
        <taxon>Ascomycota</taxon>
        <taxon>Pezizomycotina</taxon>
        <taxon>Leotiomycetes</taxon>
        <taxon>Leotiomycetes incertae sedis</taxon>
        <taxon>Scytalidium</taxon>
    </lineage>
</organism>
<feature type="region of interest" description="Disordered" evidence="1">
    <location>
        <begin position="1"/>
        <end position="21"/>
    </location>
</feature>
<reference evidence="2 3" key="1">
    <citation type="submission" date="2018-05" db="EMBL/GenBank/DDBJ databases">
        <title>Draft genome sequence of Scytalidium lignicola DSM 105466, a ubiquitous saprotrophic fungus.</title>
        <authorList>
            <person name="Buettner E."/>
            <person name="Gebauer A.M."/>
            <person name="Hofrichter M."/>
            <person name="Liers C."/>
            <person name="Kellner H."/>
        </authorList>
    </citation>
    <scope>NUCLEOTIDE SEQUENCE [LARGE SCALE GENOMIC DNA]</scope>
    <source>
        <strain evidence="2 3">DSM 105466</strain>
    </source>
</reference>
<comment type="caution">
    <text evidence="2">The sequence shown here is derived from an EMBL/GenBank/DDBJ whole genome shotgun (WGS) entry which is preliminary data.</text>
</comment>
<keyword evidence="3" id="KW-1185">Reference proteome</keyword>
<evidence type="ECO:0000313" key="3">
    <source>
        <dbReference type="Proteomes" id="UP000258309"/>
    </source>
</evidence>
<evidence type="ECO:0000256" key="1">
    <source>
        <dbReference type="SAM" id="MobiDB-lite"/>
    </source>
</evidence>
<name>A0A3E2HG34_SCYLI</name>
<gene>
    <name evidence="2" type="ORF">B7463_g4221</name>
</gene>